<dbReference type="AlphaFoldDB" id="A0A7M7HHD4"/>
<evidence type="ECO:0000313" key="2">
    <source>
        <dbReference type="EnsemblMetazoa" id="XP_011665789"/>
    </source>
</evidence>
<dbReference type="RefSeq" id="XP_011665789.1">
    <property type="nucleotide sequence ID" value="XM_011667487.2"/>
</dbReference>
<dbReference type="InterPro" id="IPR029034">
    <property type="entry name" value="Cystine-knot_cytokine"/>
</dbReference>
<feature type="compositionally biased region" description="Low complexity" evidence="1">
    <location>
        <begin position="156"/>
        <end position="168"/>
    </location>
</feature>
<proteinExistence type="predicted"/>
<dbReference type="OrthoDB" id="10072151at2759"/>
<dbReference type="Proteomes" id="UP000007110">
    <property type="component" value="Unassembled WGS sequence"/>
</dbReference>
<feature type="region of interest" description="Disordered" evidence="1">
    <location>
        <begin position="122"/>
        <end position="168"/>
    </location>
</feature>
<sequence>MRSRSNRAARVKRNSDLIPLCQAAVNVEAIQLALTVSGVLVQVPQFPETELYQWFVKETCLENISSVLEGVSCNRTSRSEKAIVMNLDALAGGSPLFEGLIVVESCSAFVSATAAVAGAEAARVVDESPSEETPAEPPAETPEPPAETPSPPPAEMPTEGPSEEPTPT</sequence>
<evidence type="ECO:0000256" key="1">
    <source>
        <dbReference type="SAM" id="MobiDB-lite"/>
    </source>
</evidence>
<dbReference type="GeneID" id="100890096"/>
<dbReference type="EnsemblMetazoa" id="XM_011667487">
    <property type="protein sequence ID" value="XP_011665789"/>
    <property type="gene ID" value="LOC100890096"/>
</dbReference>
<dbReference type="InParanoid" id="A0A7M7HHD4"/>
<name>A0A7M7HHD4_STRPU</name>
<feature type="compositionally biased region" description="Pro residues" evidence="1">
    <location>
        <begin position="135"/>
        <end position="155"/>
    </location>
</feature>
<reference evidence="2" key="2">
    <citation type="submission" date="2021-01" db="UniProtKB">
        <authorList>
            <consortium name="EnsemblMetazoa"/>
        </authorList>
    </citation>
    <scope>IDENTIFICATION</scope>
</reference>
<reference evidence="3" key="1">
    <citation type="submission" date="2015-02" db="EMBL/GenBank/DDBJ databases">
        <title>Genome sequencing for Strongylocentrotus purpuratus.</title>
        <authorList>
            <person name="Murali S."/>
            <person name="Liu Y."/>
            <person name="Vee V."/>
            <person name="English A."/>
            <person name="Wang M."/>
            <person name="Skinner E."/>
            <person name="Han Y."/>
            <person name="Muzny D.M."/>
            <person name="Worley K.C."/>
            <person name="Gibbs R.A."/>
        </authorList>
    </citation>
    <scope>NUCLEOTIDE SEQUENCE</scope>
</reference>
<evidence type="ECO:0000313" key="3">
    <source>
        <dbReference type="Proteomes" id="UP000007110"/>
    </source>
</evidence>
<organism evidence="2 3">
    <name type="scientific">Strongylocentrotus purpuratus</name>
    <name type="common">Purple sea urchin</name>
    <dbReference type="NCBI Taxonomy" id="7668"/>
    <lineage>
        <taxon>Eukaryota</taxon>
        <taxon>Metazoa</taxon>
        <taxon>Echinodermata</taxon>
        <taxon>Eleutherozoa</taxon>
        <taxon>Echinozoa</taxon>
        <taxon>Echinoidea</taxon>
        <taxon>Euechinoidea</taxon>
        <taxon>Echinacea</taxon>
        <taxon>Camarodonta</taxon>
        <taxon>Echinidea</taxon>
        <taxon>Strongylocentrotidae</taxon>
        <taxon>Strongylocentrotus</taxon>
    </lineage>
</organism>
<dbReference type="KEGG" id="spu:100890096"/>
<accession>A0A7M7HHD4</accession>
<protein>
    <submittedName>
        <fullName evidence="2">Uncharacterized protein</fullName>
    </submittedName>
</protein>
<dbReference type="SUPFAM" id="SSF57501">
    <property type="entry name" value="Cystine-knot cytokines"/>
    <property type="match status" value="1"/>
</dbReference>
<keyword evidence="3" id="KW-1185">Reference proteome</keyword>